<dbReference type="EMBL" id="SIDB01000007">
    <property type="protein sequence ID" value="KAI3430310.1"/>
    <property type="molecule type" value="Genomic_DNA"/>
</dbReference>
<keyword evidence="2" id="KW-0012">Acyltransferase</keyword>
<evidence type="ECO:0000256" key="2">
    <source>
        <dbReference type="ARBA" id="ARBA00023315"/>
    </source>
</evidence>
<protein>
    <recommendedName>
        <fullName evidence="3">N-acetyltransferase domain-containing protein</fullName>
    </recommendedName>
</protein>
<dbReference type="PANTHER" id="PTHR43420">
    <property type="entry name" value="ACETYLTRANSFERASE"/>
    <property type="match status" value="1"/>
</dbReference>
<feature type="domain" description="N-acetyltransferase" evidence="3">
    <location>
        <begin position="47"/>
        <end position="207"/>
    </location>
</feature>
<dbReference type="Proteomes" id="UP001055712">
    <property type="component" value="Unassembled WGS sequence"/>
</dbReference>
<dbReference type="AlphaFoldDB" id="A0A9D4TNA4"/>
<name>A0A9D4TNA4_CHLVU</name>
<keyword evidence="1" id="KW-0808">Transferase</keyword>
<dbReference type="GO" id="GO:0016747">
    <property type="term" value="F:acyltransferase activity, transferring groups other than amino-acyl groups"/>
    <property type="evidence" value="ECO:0007669"/>
    <property type="project" value="InterPro"/>
</dbReference>
<comment type="caution">
    <text evidence="4">The sequence shown here is derived from an EMBL/GenBank/DDBJ whole genome shotgun (WGS) entry which is preliminary data.</text>
</comment>
<dbReference type="SUPFAM" id="SSF55729">
    <property type="entry name" value="Acyl-CoA N-acyltransferases (Nat)"/>
    <property type="match status" value="1"/>
</dbReference>
<dbReference type="Gene3D" id="3.40.630.30">
    <property type="match status" value="1"/>
</dbReference>
<dbReference type="InterPro" id="IPR000182">
    <property type="entry name" value="GNAT_dom"/>
</dbReference>
<proteinExistence type="predicted"/>
<reference evidence="4" key="1">
    <citation type="journal article" date="2019" name="Plant J.">
        <title>Chlorella vulgaris genome assembly and annotation reveals the molecular basis for metabolic acclimation to high light conditions.</title>
        <authorList>
            <person name="Cecchin M."/>
            <person name="Marcolungo L."/>
            <person name="Rossato M."/>
            <person name="Girolomoni L."/>
            <person name="Cosentino E."/>
            <person name="Cuine S."/>
            <person name="Li-Beisson Y."/>
            <person name="Delledonne M."/>
            <person name="Ballottari M."/>
        </authorList>
    </citation>
    <scope>NUCLEOTIDE SEQUENCE</scope>
    <source>
        <strain evidence="4">211/11P</strain>
    </source>
</reference>
<organism evidence="4 5">
    <name type="scientific">Chlorella vulgaris</name>
    <name type="common">Green alga</name>
    <dbReference type="NCBI Taxonomy" id="3077"/>
    <lineage>
        <taxon>Eukaryota</taxon>
        <taxon>Viridiplantae</taxon>
        <taxon>Chlorophyta</taxon>
        <taxon>core chlorophytes</taxon>
        <taxon>Trebouxiophyceae</taxon>
        <taxon>Chlorellales</taxon>
        <taxon>Chlorellaceae</taxon>
        <taxon>Chlorella clade</taxon>
        <taxon>Chlorella</taxon>
    </lineage>
</organism>
<keyword evidence="5" id="KW-1185">Reference proteome</keyword>
<dbReference type="InterPro" id="IPR050680">
    <property type="entry name" value="YpeA/RimI_acetyltransf"/>
</dbReference>
<dbReference type="PROSITE" id="PS51186">
    <property type="entry name" value="GNAT"/>
    <property type="match status" value="1"/>
</dbReference>
<evidence type="ECO:0000256" key="1">
    <source>
        <dbReference type="ARBA" id="ARBA00022679"/>
    </source>
</evidence>
<accession>A0A9D4TNA4</accession>
<gene>
    <name evidence="4" type="ORF">D9Q98_004906</name>
</gene>
<evidence type="ECO:0000313" key="5">
    <source>
        <dbReference type="Proteomes" id="UP001055712"/>
    </source>
</evidence>
<dbReference type="CDD" id="cd04301">
    <property type="entry name" value="NAT_SF"/>
    <property type="match status" value="1"/>
</dbReference>
<evidence type="ECO:0000259" key="3">
    <source>
        <dbReference type="PROSITE" id="PS51186"/>
    </source>
</evidence>
<evidence type="ECO:0000313" key="4">
    <source>
        <dbReference type="EMBL" id="KAI3430310.1"/>
    </source>
</evidence>
<sequence length="214" mass="22616">MASFAAVSVRHGSIQTTEAFAVCKLLAQSFAASGGDADDDGGTPLSAAARLQYHLKLLATLQWRASSLGKRFITVLATEPSSGELAGVANVSVASDLELAGAEGHLKLEPGQTASCIFNMAVAEPHRRQGLGRQLLAACEGEACRHLTTPAGVLALSVYRSNEPAIALYEGAGYAVDTSWVDSRWAKSAERGRVEFERRQLMLKTLAAAKQAEE</sequence>
<dbReference type="InterPro" id="IPR016181">
    <property type="entry name" value="Acyl_CoA_acyltransferase"/>
</dbReference>
<dbReference type="OrthoDB" id="544465at2759"/>
<reference evidence="4" key="2">
    <citation type="submission" date="2020-11" db="EMBL/GenBank/DDBJ databases">
        <authorList>
            <person name="Cecchin M."/>
            <person name="Marcolungo L."/>
            <person name="Rossato M."/>
            <person name="Girolomoni L."/>
            <person name="Cosentino E."/>
            <person name="Cuine S."/>
            <person name="Li-Beisson Y."/>
            <person name="Delledonne M."/>
            <person name="Ballottari M."/>
        </authorList>
    </citation>
    <scope>NUCLEOTIDE SEQUENCE</scope>
    <source>
        <strain evidence="4">211/11P</strain>
        <tissue evidence="4">Whole cell</tissue>
    </source>
</reference>
<dbReference type="Pfam" id="PF00583">
    <property type="entry name" value="Acetyltransf_1"/>
    <property type="match status" value="1"/>
</dbReference>